<evidence type="ECO:0000256" key="1">
    <source>
        <dbReference type="SAM" id="Phobius"/>
    </source>
</evidence>
<name>A0A1M4SF04_9BURK</name>
<evidence type="ECO:0000313" key="3">
    <source>
        <dbReference type="Proteomes" id="UP000184327"/>
    </source>
</evidence>
<sequence length="184" mass="20520">MALDGQAIAFHSHVSGWLRWLVAGWFGLISGVFVTVFIVQWQQIDWTNRPHFHELLLAILFFLIFPLSIGMLALYYALFAKSIELRLDPGTGEAVLKRKGLNGEQTTHYPLGAVEIATIRLKAENPAYDEPEVALQMPDGIKVELICFADDGQAKAWIARIRRVISAQADNPDGSSLSARRPHP</sequence>
<keyword evidence="1" id="KW-1133">Transmembrane helix</keyword>
<organism evidence="2 3">
    <name type="scientific">Lampropedia hyalina DSM 16112</name>
    <dbReference type="NCBI Taxonomy" id="1122156"/>
    <lineage>
        <taxon>Bacteria</taxon>
        <taxon>Pseudomonadati</taxon>
        <taxon>Pseudomonadota</taxon>
        <taxon>Betaproteobacteria</taxon>
        <taxon>Burkholderiales</taxon>
        <taxon>Comamonadaceae</taxon>
        <taxon>Lampropedia</taxon>
    </lineage>
</organism>
<feature type="transmembrane region" description="Helical" evidence="1">
    <location>
        <begin position="20"/>
        <end position="43"/>
    </location>
</feature>
<keyword evidence="1" id="KW-0812">Transmembrane</keyword>
<keyword evidence="1" id="KW-0472">Membrane</keyword>
<protein>
    <submittedName>
        <fullName evidence="2">Uncharacterized protein</fullName>
    </submittedName>
</protein>
<reference evidence="2 3" key="1">
    <citation type="submission" date="2016-11" db="EMBL/GenBank/DDBJ databases">
        <authorList>
            <person name="Jaros S."/>
            <person name="Januszkiewicz K."/>
            <person name="Wedrychowicz H."/>
        </authorList>
    </citation>
    <scope>NUCLEOTIDE SEQUENCE [LARGE SCALE GENOMIC DNA]</scope>
    <source>
        <strain evidence="2 3">DSM 16112</strain>
    </source>
</reference>
<dbReference type="EMBL" id="FQUZ01000001">
    <property type="protein sequence ID" value="SHE30755.1"/>
    <property type="molecule type" value="Genomic_DNA"/>
</dbReference>
<dbReference type="OrthoDB" id="7605256at2"/>
<proteinExistence type="predicted"/>
<feature type="transmembrane region" description="Helical" evidence="1">
    <location>
        <begin position="55"/>
        <end position="78"/>
    </location>
</feature>
<evidence type="ECO:0000313" key="2">
    <source>
        <dbReference type="EMBL" id="SHE30755.1"/>
    </source>
</evidence>
<dbReference type="AlphaFoldDB" id="A0A1M4SF04"/>
<gene>
    <name evidence="2" type="ORF">SAMN02745117_00097</name>
</gene>
<accession>A0A1M4SF04</accession>
<keyword evidence="3" id="KW-1185">Reference proteome</keyword>
<dbReference type="Proteomes" id="UP000184327">
    <property type="component" value="Unassembled WGS sequence"/>
</dbReference>